<dbReference type="RefSeq" id="WP_006439060.1">
    <property type="nucleotide sequence ID" value="NZ_DS995355.1"/>
</dbReference>
<dbReference type="Proteomes" id="UP000003178">
    <property type="component" value="Unassembled WGS sequence"/>
</dbReference>
<dbReference type="eggNOG" id="COG0534">
    <property type="taxonomic scope" value="Bacteria"/>
</dbReference>
<keyword evidence="6 10" id="KW-0812">Transmembrane</keyword>
<dbReference type="GO" id="GO:0046677">
    <property type="term" value="P:response to antibiotic"/>
    <property type="evidence" value="ECO:0007669"/>
    <property type="project" value="UniProtKB-KW"/>
</dbReference>
<feature type="transmembrane region" description="Helical" evidence="10">
    <location>
        <begin position="97"/>
        <end position="120"/>
    </location>
</feature>
<feature type="transmembrane region" description="Helical" evidence="10">
    <location>
        <begin position="18"/>
        <end position="39"/>
    </location>
</feature>
<feature type="transmembrane region" description="Helical" evidence="10">
    <location>
        <begin position="199"/>
        <end position="218"/>
    </location>
</feature>
<feature type="transmembrane region" description="Helical" evidence="10">
    <location>
        <begin position="420"/>
        <end position="445"/>
    </location>
</feature>
<dbReference type="PANTHER" id="PTHR43823">
    <property type="entry name" value="SPORULATION PROTEIN YKVU"/>
    <property type="match status" value="1"/>
</dbReference>
<comment type="caution">
    <text evidence="11">The sequence shown here is derived from an EMBL/GenBank/DDBJ whole genome shotgun (WGS) entry which is preliminary data.</text>
</comment>
<dbReference type="OrthoDB" id="9811110at2"/>
<feature type="transmembrane region" description="Helical" evidence="10">
    <location>
        <begin position="365"/>
        <end position="386"/>
    </location>
</feature>
<evidence type="ECO:0000313" key="11">
    <source>
        <dbReference type="EMBL" id="EEA86220.1"/>
    </source>
</evidence>
<reference evidence="11 12" key="2">
    <citation type="submission" date="2008-10" db="EMBL/GenBank/DDBJ databases">
        <title>Draft genome sequence of Clostridium hiranonis (DSM 13275).</title>
        <authorList>
            <person name="Sudarsanam P."/>
            <person name="Ley R."/>
            <person name="Guruge J."/>
            <person name="Turnbaugh P.J."/>
            <person name="Mahowald M."/>
            <person name="Liep D."/>
            <person name="Gordon J."/>
        </authorList>
    </citation>
    <scope>NUCLEOTIDE SEQUENCE [LARGE SCALE GENOMIC DNA]</scope>
    <source>
        <strain evidence="11 12">DSM 13275</strain>
    </source>
</reference>
<keyword evidence="12" id="KW-1185">Reference proteome</keyword>
<evidence type="ECO:0000256" key="9">
    <source>
        <dbReference type="ARBA" id="ARBA00023251"/>
    </source>
</evidence>
<accession>B6FW93</accession>
<sequence length="455" mass="49010">MATENNQNELETGSVGKLLFKLAAPAIVAQLVNVLYNIVDRMFIGRMANGGVAMAGVGLSFPIITLISAFAALIGMGGGPLAAIKMGEKDNDGAEKIMGNAVAALAVLAILITCIFQVYKEPILWMFGASNNTISYAVDYIQIYLSGTIFVMIALGLNPFITTQGFAKTGMITVAIGAVLNIVLDPILIFGLGMGVKGAALATIISQGISAIWVLVFLAGKKTILRIRMKNVRINPKIVGGMMALGVSPFIMQSTESLVLISLNTKLQMYGGDIAVAAMTVMSSIMQMITLPILGITQGAQPITSYNYGAKNFDRVRKSFKLCLISCLAFTLVATSACLMFPAFFVKIFNSDPQLIEFTSWAMRIYFVGMLVFGIQIACQQTFLALGKAKISLILAMLRKIILLIPLIFILPTFMEDKLFAVLLAEPIADILAVTSTAICFYNFYKKNLSECKAK</sequence>
<evidence type="ECO:0000256" key="6">
    <source>
        <dbReference type="ARBA" id="ARBA00022692"/>
    </source>
</evidence>
<gene>
    <name evidence="11" type="ORF">CLOHIR_00142</name>
</gene>
<feature type="transmembrane region" description="Helical" evidence="10">
    <location>
        <begin position="238"/>
        <end position="262"/>
    </location>
</feature>
<feature type="transmembrane region" description="Helical" evidence="10">
    <location>
        <begin position="393"/>
        <end position="414"/>
    </location>
</feature>
<dbReference type="Pfam" id="PF01554">
    <property type="entry name" value="MatE"/>
    <property type="match status" value="2"/>
</dbReference>
<evidence type="ECO:0000256" key="8">
    <source>
        <dbReference type="ARBA" id="ARBA00023136"/>
    </source>
</evidence>
<keyword evidence="4" id="KW-0813">Transport</keyword>
<feature type="transmembrane region" description="Helical" evidence="10">
    <location>
        <begin position="51"/>
        <end position="76"/>
    </location>
</feature>
<feature type="transmembrane region" description="Helical" evidence="10">
    <location>
        <begin position="322"/>
        <end position="345"/>
    </location>
</feature>
<comment type="subcellular location">
    <subcellularLocation>
        <location evidence="1">Cell membrane</location>
        <topology evidence="1">Multi-pass membrane protein</topology>
    </subcellularLocation>
</comment>
<evidence type="ECO:0000256" key="4">
    <source>
        <dbReference type="ARBA" id="ARBA00022448"/>
    </source>
</evidence>
<dbReference type="InterPro" id="IPR051327">
    <property type="entry name" value="MATE_MepA_subfamily"/>
</dbReference>
<evidence type="ECO:0000256" key="10">
    <source>
        <dbReference type="SAM" id="Phobius"/>
    </source>
</evidence>
<comment type="similarity">
    <text evidence="2">Belongs to the multi antimicrobial extrusion (MATE) (TC 2.A.66.1) family. MepA subfamily.</text>
</comment>
<dbReference type="EMBL" id="ABWP01000006">
    <property type="protein sequence ID" value="EEA86220.1"/>
    <property type="molecule type" value="Genomic_DNA"/>
</dbReference>
<dbReference type="GO" id="GO:0005886">
    <property type="term" value="C:plasma membrane"/>
    <property type="evidence" value="ECO:0007669"/>
    <property type="project" value="UniProtKB-SubCell"/>
</dbReference>
<dbReference type="CDD" id="cd13143">
    <property type="entry name" value="MATE_MepA_like"/>
    <property type="match status" value="1"/>
</dbReference>
<organism evidence="11 12">
    <name type="scientific">Peptacetobacter hiranonis (strain DSM 13275 / JCM 10541 / KCTC 15199 / TO-931)</name>
    <name type="common">Clostridium hiranonis</name>
    <dbReference type="NCBI Taxonomy" id="500633"/>
    <lineage>
        <taxon>Bacteria</taxon>
        <taxon>Bacillati</taxon>
        <taxon>Bacillota</taxon>
        <taxon>Clostridia</taxon>
        <taxon>Peptostreptococcales</taxon>
        <taxon>Peptostreptococcaceae</taxon>
        <taxon>Peptacetobacter</taxon>
    </lineage>
</organism>
<evidence type="ECO:0000256" key="1">
    <source>
        <dbReference type="ARBA" id="ARBA00004651"/>
    </source>
</evidence>
<dbReference type="NCBIfam" id="TIGR00797">
    <property type="entry name" value="matE"/>
    <property type="match status" value="1"/>
</dbReference>
<dbReference type="GO" id="GO:0042910">
    <property type="term" value="F:xenobiotic transmembrane transporter activity"/>
    <property type="evidence" value="ECO:0007669"/>
    <property type="project" value="InterPro"/>
</dbReference>
<evidence type="ECO:0000256" key="7">
    <source>
        <dbReference type="ARBA" id="ARBA00022989"/>
    </source>
</evidence>
<dbReference type="STRING" id="500633.CLOHIR_00142"/>
<dbReference type="HOGENOM" id="CLU_012893_0_0_9"/>
<dbReference type="PANTHER" id="PTHR43823:SF3">
    <property type="entry name" value="MULTIDRUG EXPORT PROTEIN MEPA"/>
    <property type="match status" value="1"/>
</dbReference>
<keyword evidence="5" id="KW-1003">Cell membrane</keyword>
<evidence type="ECO:0000256" key="3">
    <source>
        <dbReference type="ARBA" id="ARBA00022106"/>
    </source>
</evidence>
<keyword evidence="7 10" id="KW-1133">Transmembrane helix</keyword>
<protein>
    <recommendedName>
        <fullName evidence="3">Multidrug export protein MepA</fullName>
    </recommendedName>
</protein>
<keyword evidence="9" id="KW-0046">Antibiotic resistance</keyword>
<feature type="transmembrane region" description="Helical" evidence="10">
    <location>
        <begin position="172"/>
        <end position="193"/>
    </location>
</feature>
<name>B6FW93_PEPHT</name>
<dbReference type="InterPro" id="IPR048279">
    <property type="entry name" value="MdtK-like"/>
</dbReference>
<evidence type="ECO:0000256" key="5">
    <source>
        <dbReference type="ARBA" id="ARBA00022475"/>
    </source>
</evidence>
<feature type="transmembrane region" description="Helical" evidence="10">
    <location>
        <begin position="274"/>
        <end position="296"/>
    </location>
</feature>
<proteinExistence type="inferred from homology"/>
<dbReference type="AlphaFoldDB" id="B6FW93"/>
<dbReference type="GO" id="GO:0015297">
    <property type="term" value="F:antiporter activity"/>
    <property type="evidence" value="ECO:0007669"/>
    <property type="project" value="InterPro"/>
</dbReference>
<reference evidence="11 12" key="1">
    <citation type="submission" date="2008-09" db="EMBL/GenBank/DDBJ databases">
        <authorList>
            <person name="Fulton L."/>
            <person name="Clifton S."/>
            <person name="Fulton B."/>
            <person name="Xu J."/>
            <person name="Minx P."/>
            <person name="Pepin K.H."/>
            <person name="Johnson M."/>
            <person name="Thiruvilangam P."/>
            <person name="Bhonagiri V."/>
            <person name="Nash W.E."/>
            <person name="Mardis E.R."/>
            <person name="Wilson R.K."/>
        </authorList>
    </citation>
    <scope>NUCLEOTIDE SEQUENCE [LARGE SCALE GENOMIC DNA]</scope>
    <source>
        <strain evidence="11 12">DSM 13275</strain>
    </source>
</reference>
<evidence type="ECO:0000313" key="12">
    <source>
        <dbReference type="Proteomes" id="UP000003178"/>
    </source>
</evidence>
<dbReference type="PIRSF" id="PIRSF006603">
    <property type="entry name" value="DinF"/>
    <property type="match status" value="1"/>
</dbReference>
<dbReference type="InterPro" id="IPR045070">
    <property type="entry name" value="MATE_MepA-like"/>
</dbReference>
<evidence type="ECO:0000256" key="2">
    <source>
        <dbReference type="ARBA" id="ARBA00008417"/>
    </source>
</evidence>
<feature type="transmembrane region" description="Helical" evidence="10">
    <location>
        <begin position="140"/>
        <end position="160"/>
    </location>
</feature>
<keyword evidence="8 10" id="KW-0472">Membrane</keyword>
<dbReference type="InterPro" id="IPR002528">
    <property type="entry name" value="MATE_fam"/>
</dbReference>